<organism evidence="12 13">
    <name type="scientific">Dillenia turbinata</name>
    <dbReference type="NCBI Taxonomy" id="194707"/>
    <lineage>
        <taxon>Eukaryota</taxon>
        <taxon>Viridiplantae</taxon>
        <taxon>Streptophyta</taxon>
        <taxon>Embryophyta</taxon>
        <taxon>Tracheophyta</taxon>
        <taxon>Spermatophyta</taxon>
        <taxon>Magnoliopsida</taxon>
        <taxon>eudicotyledons</taxon>
        <taxon>Gunneridae</taxon>
        <taxon>Pentapetalae</taxon>
        <taxon>Dilleniales</taxon>
        <taxon>Dilleniaceae</taxon>
        <taxon>Dillenia</taxon>
    </lineage>
</organism>
<reference evidence="12 13" key="1">
    <citation type="submission" date="2023-12" db="EMBL/GenBank/DDBJ databases">
        <title>A high-quality genome assembly for Dillenia turbinata (Dilleniales).</title>
        <authorList>
            <person name="Chanderbali A."/>
        </authorList>
    </citation>
    <scope>NUCLEOTIDE SEQUENCE [LARGE SCALE GENOMIC DNA]</scope>
    <source>
        <strain evidence="12">LSX21</strain>
        <tissue evidence="12">Leaf</tissue>
    </source>
</reference>
<evidence type="ECO:0000256" key="1">
    <source>
        <dbReference type="ARBA" id="ARBA00001971"/>
    </source>
</evidence>
<dbReference type="InterPro" id="IPR001128">
    <property type="entry name" value="Cyt_P450"/>
</dbReference>
<dbReference type="InterPro" id="IPR036396">
    <property type="entry name" value="Cyt_P450_sf"/>
</dbReference>
<dbReference type="SUPFAM" id="SSF48264">
    <property type="entry name" value="Cytochrome P450"/>
    <property type="match status" value="1"/>
</dbReference>
<dbReference type="Gene3D" id="1.10.630.10">
    <property type="entry name" value="Cytochrome P450"/>
    <property type="match status" value="1"/>
</dbReference>
<evidence type="ECO:0000256" key="7">
    <source>
        <dbReference type="ARBA" id="ARBA00023002"/>
    </source>
</evidence>
<dbReference type="GO" id="GO:0016125">
    <property type="term" value="P:sterol metabolic process"/>
    <property type="evidence" value="ECO:0007669"/>
    <property type="project" value="TreeGrafter"/>
</dbReference>
<gene>
    <name evidence="12" type="ORF">RJ641_017930</name>
</gene>
<keyword evidence="4 11" id="KW-0812">Transmembrane</keyword>
<name>A0AAN8UQJ2_9MAGN</name>
<dbReference type="GO" id="GO:0005506">
    <property type="term" value="F:iron ion binding"/>
    <property type="evidence" value="ECO:0007669"/>
    <property type="project" value="InterPro"/>
</dbReference>
<dbReference type="PRINTS" id="PR00385">
    <property type="entry name" value="P450"/>
</dbReference>
<evidence type="ECO:0000256" key="11">
    <source>
        <dbReference type="SAM" id="Phobius"/>
    </source>
</evidence>
<dbReference type="GO" id="GO:0020037">
    <property type="term" value="F:heme binding"/>
    <property type="evidence" value="ECO:0007669"/>
    <property type="project" value="InterPro"/>
</dbReference>
<keyword evidence="11" id="KW-0472">Membrane</keyword>
<dbReference type="PROSITE" id="PS00086">
    <property type="entry name" value="CYTOCHROME_P450"/>
    <property type="match status" value="1"/>
</dbReference>
<dbReference type="CDD" id="cd11043">
    <property type="entry name" value="CYP90-like"/>
    <property type="match status" value="1"/>
</dbReference>
<evidence type="ECO:0000256" key="2">
    <source>
        <dbReference type="ARBA" id="ARBA00004167"/>
    </source>
</evidence>
<comment type="caution">
    <text evidence="12">The sequence shown here is derived from an EMBL/GenBank/DDBJ whole genome shotgun (WGS) entry which is preliminary data.</text>
</comment>
<protein>
    <submittedName>
        <fullName evidence="12">Cytochrome P450</fullName>
    </submittedName>
</protein>
<evidence type="ECO:0000313" key="13">
    <source>
        <dbReference type="Proteomes" id="UP001370490"/>
    </source>
</evidence>
<evidence type="ECO:0000256" key="5">
    <source>
        <dbReference type="ARBA" id="ARBA00022723"/>
    </source>
</evidence>
<dbReference type="Pfam" id="PF00067">
    <property type="entry name" value="p450"/>
    <property type="match status" value="1"/>
</dbReference>
<dbReference type="PANTHER" id="PTHR24286">
    <property type="entry name" value="CYTOCHROME P450 26"/>
    <property type="match status" value="1"/>
</dbReference>
<comment type="cofactor">
    <cofactor evidence="1 9">
        <name>heme</name>
        <dbReference type="ChEBI" id="CHEBI:30413"/>
    </cofactor>
</comment>
<comment type="similarity">
    <text evidence="3 10">Belongs to the cytochrome P450 family.</text>
</comment>
<feature type="binding site" description="axial binding residue" evidence="9">
    <location>
        <position position="426"/>
    </location>
    <ligand>
        <name>heme</name>
        <dbReference type="ChEBI" id="CHEBI:30413"/>
    </ligand>
    <ligandPart>
        <name>Fe</name>
        <dbReference type="ChEBI" id="CHEBI:18248"/>
    </ligandPart>
</feature>
<keyword evidence="8 9" id="KW-0408">Iron</keyword>
<keyword evidence="10" id="KW-0503">Monooxygenase</keyword>
<evidence type="ECO:0000256" key="6">
    <source>
        <dbReference type="ARBA" id="ARBA00022989"/>
    </source>
</evidence>
<dbReference type="GO" id="GO:0016705">
    <property type="term" value="F:oxidoreductase activity, acting on paired donors, with incorporation or reduction of molecular oxygen"/>
    <property type="evidence" value="ECO:0007669"/>
    <property type="project" value="InterPro"/>
</dbReference>
<dbReference type="Proteomes" id="UP001370490">
    <property type="component" value="Unassembled WGS sequence"/>
</dbReference>
<comment type="subcellular location">
    <subcellularLocation>
        <location evidence="2">Membrane</location>
        <topology evidence="2">Single-pass membrane protein</topology>
    </subcellularLocation>
</comment>
<keyword evidence="9 10" id="KW-0349">Heme</keyword>
<keyword evidence="7 10" id="KW-0560">Oxidoreductase</keyword>
<dbReference type="FunFam" id="1.10.630.10:FF:000022">
    <property type="entry name" value="Taxadiene 5-alpha hydroxylase"/>
    <property type="match status" value="1"/>
</dbReference>
<dbReference type="GO" id="GO:0016020">
    <property type="term" value="C:membrane"/>
    <property type="evidence" value="ECO:0007669"/>
    <property type="project" value="UniProtKB-SubCell"/>
</dbReference>
<feature type="transmembrane region" description="Helical" evidence="11">
    <location>
        <begin position="6"/>
        <end position="25"/>
    </location>
</feature>
<accession>A0AAN8UQJ2</accession>
<dbReference type="AlphaFoldDB" id="A0AAN8UQJ2"/>
<dbReference type="PANTHER" id="PTHR24286:SF53">
    <property type="entry name" value="BETA-AMYRIN 28-OXIDASE-LIKE"/>
    <property type="match status" value="1"/>
</dbReference>
<dbReference type="GO" id="GO:0004497">
    <property type="term" value="F:monooxygenase activity"/>
    <property type="evidence" value="ECO:0007669"/>
    <property type="project" value="UniProtKB-KW"/>
</dbReference>
<evidence type="ECO:0000313" key="12">
    <source>
        <dbReference type="EMBL" id="KAK6917179.1"/>
    </source>
</evidence>
<evidence type="ECO:0000256" key="9">
    <source>
        <dbReference type="PIRSR" id="PIRSR602401-1"/>
    </source>
</evidence>
<keyword evidence="6 11" id="KW-1133">Transmembrane helix</keyword>
<sequence length="485" mass="55395">MDYSLCYLFGTVFISLFVPFMLYLIPWKKHTSTYEGVPRGKMGWPIVGETLEFVSLGKQGKPDKFMQDRMQKYSNQVFRTSLLMEKMVVLCGPSGNKFLFSNEDKLVTGWWPSTVTKIFKSAPAGKKETKQLRGALPEFLKMEPLKKYIPIMDSVAKQHLKENWCNKREVIVFEETKNFTFELACRLFLSIQDPEFVATIAKHFNFISGGFLAVPIDLPGTNLNKAIKAVETLQTFILPIIKKRRMKLMNKGESVIRDILSHMIIMADGAGMFANDLDIATKLIGLLVGGHDSSSSTITSVIKFLAEYPHVYDQVFKEQREIANSKGEGEPLNWEDIQKMKYSWNVICEAMRLRPPVAGTFREAITDFCYAGFRIPKGWKIHWNVYTTHKDPKYFPDPDKFDPSRFEKDGLRPFTFVPFGGGPRMCPGREYARLVILVFLHNVVNKFSWEKLVPNETTISLAIPTPSEGFPIGLKPHENAMVHEV</sequence>
<keyword evidence="5 9" id="KW-0479">Metal-binding</keyword>
<dbReference type="PRINTS" id="PR00463">
    <property type="entry name" value="EP450I"/>
</dbReference>
<dbReference type="InterPro" id="IPR002401">
    <property type="entry name" value="Cyt_P450_E_grp-I"/>
</dbReference>
<evidence type="ECO:0000256" key="10">
    <source>
        <dbReference type="RuleBase" id="RU000461"/>
    </source>
</evidence>
<evidence type="ECO:0000256" key="4">
    <source>
        <dbReference type="ARBA" id="ARBA00022692"/>
    </source>
</evidence>
<keyword evidence="13" id="KW-1185">Reference proteome</keyword>
<evidence type="ECO:0000256" key="3">
    <source>
        <dbReference type="ARBA" id="ARBA00010617"/>
    </source>
</evidence>
<dbReference type="InterPro" id="IPR017972">
    <property type="entry name" value="Cyt_P450_CS"/>
</dbReference>
<proteinExistence type="inferred from homology"/>
<dbReference type="EMBL" id="JBAMMX010000023">
    <property type="protein sequence ID" value="KAK6917179.1"/>
    <property type="molecule type" value="Genomic_DNA"/>
</dbReference>
<evidence type="ECO:0000256" key="8">
    <source>
        <dbReference type="ARBA" id="ARBA00023004"/>
    </source>
</evidence>